<dbReference type="Gene3D" id="2.60.120.10">
    <property type="entry name" value="Jelly Rolls"/>
    <property type="match status" value="1"/>
</dbReference>
<dbReference type="PANTHER" id="PTHR36156:SF2">
    <property type="entry name" value="CUPIN TYPE-2 DOMAIN-CONTAINING PROTEIN"/>
    <property type="match status" value="1"/>
</dbReference>
<accession>A0ABQ6AUG2</accession>
<gene>
    <name evidence="1" type="ORF">GCM10007857_13290</name>
</gene>
<keyword evidence="2" id="KW-1185">Reference proteome</keyword>
<evidence type="ECO:0000313" key="1">
    <source>
        <dbReference type="EMBL" id="GLR84619.1"/>
    </source>
</evidence>
<dbReference type="InterPro" id="IPR047142">
    <property type="entry name" value="OryJ/VirC-like"/>
</dbReference>
<proteinExistence type="predicted"/>
<dbReference type="Proteomes" id="UP001156905">
    <property type="component" value="Unassembled WGS sequence"/>
</dbReference>
<dbReference type="InterPro" id="IPR014710">
    <property type="entry name" value="RmlC-like_jellyroll"/>
</dbReference>
<dbReference type="CDD" id="cd02231">
    <property type="entry name" value="cupin_BLL6423-like"/>
    <property type="match status" value="1"/>
</dbReference>
<dbReference type="InterPro" id="IPR011051">
    <property type="entry name" value="RmlC_Cupin_sf"/>
</dbReference>
<dbReference type="PANTHER" id="PTHR36156">
    <property type="entry name" value="SLR2101 PROTEIN"/>
    <property type="match status" value="1"/>
</dbReference>
<comment type="caution">
    <text evidence="1">The sequence shown here is derived from an EMBL/GenBank/DDBJ whole genome shotgun (WGS) entry which is preliminary data.</text>
</comment>
<evidence type="ECO:0000313" key="2">
    <source>
        <dbReference type="Proteomes" id="UP001156905"/>
    </source>
</evidence>
<name>A0ABQ6AUG2_9BRAD</name>
<protein>
    <submittedName>
        <fullName evidence="1">Cupin</fullName>
    </submittedName>
</protein>
<dbReference type="SUPFAM" id="SSF51182">
    <property type="entry name" value="RmlC-like cupins"/>
    <property type="match status" value="1"/>
</dbReference>
<sequence>MPRRVVTGIRNGKSVFLSDDAPPNAHCYASIPGHMSSVIWATAPIPSLPLDQAEPAPPRVTIPPAPGATRLMIVRFPPDSVFTSPDFNPEGAGPELAEHIPGLAECFEAHNPGMHTTDTIDYDIVLEGEIWLELDDGAEVHLRQGDVAIQCGTRHAWRNKGENSATLAFVLIGAVRDDQGTLR</sequence>
<organism evidence="1 2">
    <name type="scientific">Bradyrhizobium iriomotense</name>
    <dbReference type="NCBI Taxonomy" id="441950"/>
    <lineage>
        <taxon>Bacteria</taxon>
        <taxon>Pseudomonadati</taxon>
        <taxon>Pseudomonadota</taxon>
        <taxon>Alphaproteobacteria</taxon>
        <taxon>Hyphomicrobiales</taxon>
        <taxon>Nitrobacteraceae</taxon>
        <taxon>Bradyrhizobium</taxon>
    </lineage>
</organism>
<reference evidence="2" key="1">
    <citation type="journal article" date="2019" name="Int. J. Syst. Evol. Microbiol.">
        <title>The Global Catalogue of Microorganisms (GCM) 10K type strain sequencing project: providing services to taxonomists for standard genome sequencing and annotation.</title>
        <authorList>
            <consortium name="The Broad Institute Genomics Platform"/>
            <consortium name="The Broad Institute Genome Sequencing Center for Infectious Disease"/>
            <person name="Wu L."/>
            <person name="Ma J."/>
        </authorList>
    </citation>
    <scope>NUCLEOTIDE SEQUENCE [LARGE SCALE GENOMIC DNA]</scope>
    <source>
        <strain evidence="2">NBRC 102520</strain>
    </source>
</reference>
<dbReference type="EMBL" id="BSOW01000004">
    <property type="protein sequence ID" value="GLR84619.1"/>
    <property type="molecule type" value="Genomic_DNA"/>
</dbReference>